<dbReference type="GO" id="GO:0016301">
    <property type="term" value="F:kinase activity"/>
    <property type="evidence" value="ECO:0007669"/>
    <property type="project" value="UniProtKB-KW"/>
</dbReference>
<reference evidence="4 5" key="1">
    <citation type="submission" date="2024-02" db="EMBL/GenBank/DDBJ databases">
        <title>The whole genome sequence of Pseudomonas benzopyrenica MLY92.</title>
        <authorList>
            <person name="Liu Y."/>
        </authorList>
    </citation>
    <scope>NUCLEOTIDE SEQUENCE [LARGE SCALE GENOMIC DNA]</scope>
    <source>
        <strain evidence="4 5">MLY92</strain>
    </source>
</reference>
<evidence type="ECO:0000259" key="3">
    <source>
        <dbReference type="Pfam" id="PF01370"/>
    </source>
</evidence>
<keyword evidence="4" id="KW-0456">Lyase</keyword>
<dbReference type="Proteomes" id="UP001372714">
    <property type="component" value="Chromosome"/>
</dbReference>
<dbReference type="InterPro" id="IPR036291">
    <property type="entry name" value="NAD(P)-bd_dom_sf"/>
</dbReference>
<evidence type="ECO:0000313" key="5">
    <source>
        <dbReference type="Proteomes" id="UP001372714"/>
    </source>
</evidence>
<dbReference type="Pfam" id="PF01370">
    <property type="entry name" value="Epimerase"/>
    <property type="match status" value="1"/>
</dbReference>
<dbReference type="InterPro" id="IPR001509">
    <property type="entry name" value="Epimerase_deHydtase"/>
</dbReference>
<evidence type="ECO:0000313" key="4">
    <source>
        <dbReference type="EMBL" id="WWM66853.1"/>
    </source>
</evidence>
<dbReference type="RefSeq" id="WP_338545617.1">
    <property type="nucleotide sequence ID" value="NZ_CP145723.1"/>
</dbReference>
<gene>
    <name evidence="4" type="ORF">V6W80_00740</name>
</gene>
<proteinExistence type="inferred from homology"/>
<dbReference type="EC" id="4.2.1.47" evidence="4"/>
<protein>
    <submittedName>
        <fullName evidence="4">GDP-mannose 4,6-dehydratase</fullName>
        <ecNumber evidence="4">4.2.1.47</ecNumber>
    </submittedName>
</protein>
<name>A0ABZ2FPV0_9PSED</name>
<dbReference type="Gene3D" id="3.90.25.10">
    <property type="entry name" value="UDP-galactose 4-epimerase, domain 1"/>
    <property type="match status" value="1"/>
</dbReference>
<dbReference type="EMBL" id="CP145723">
    <property type="protein sequence ID" value="WWM66853.1"/>
    <property type="molecule type" value="Genomic_DNA"/>
</dbReference>
<sequence>MAKAGKILVTGATGFTGQALCRALSNSGWMVHGLTQSGRQSMEACTLHQADLTDSHSLTRVLEAIRPDQVVHLAAKAFVGSSDNTAFYTTNVIGTCNLLDASRSVGIKRAIVVSSANVYGVPKDNSAITEEVWPAPVNHYAASKLAMEHLARTYTSSFPVVITRPFNYTGPGQDISFLVPKLVKHFLDRAPSIELGNLDVFRDFTSIEDVVSAYVSLIASDVDSTTLNICSGTAVSLGELIACLERLSGHRIDVKSVEKFSRQNEIPVLLGSNEKIKSLLSWDITKSIEDILADMLAKGR</sequence>
<comment type="similarity">
    <text evidence="2">Belongs to the NAD(P)-dependent epimerase/dehydratase family.</text>
</comment>
<accession>A0ABZ2FPV0</accession>
<evidence type="ECO:0000256" key="2">
    <source>
        <dbReference type="ARBA" id="ARBA00007637"/>
    </source>
</evidence>
<keyword evidence="4" id="KW-0418">Kinase</keyword>
<keyword evidence="4" id="KW-0808">Transferase</keyword>
<dbReference type="PANTHER" id="PTHR43000">
    <property type="entry name" value="DTDP-D-GLUCOSE 4,6-DEHYDRATASE-RELATED"/>
    <property type="match status" value="1"/>
</dbReference>
<organism evidence="4 5">
    <name type="scientific">Pseudomonas benzopyrenica</name>
    <dbReference type="NCBI Taxonomy" id="2993566"/>
    <lineage>
        <taxon>Bacteria</taxon>
        <taxon>Pseudomonadati</taxon>
        <taxon>Pseudomonadota</taxon>
        <taxon>Gammaproteobacteria</taxon>
        <taxon>Pseudomonadales</taxon>
        <taxon>Pseudomonadaceae</taxon>
        <taxon>Pseudomonas</taxon>
    </lineage>
</organism>
<feature type="domain" description="NAD-dependent epimerase/dehydratase" evidence="3">
    <location>
        <begin position="7"/>
        <end position="230"/>
    </location>
</feature>
<keyword evidence="5" id="KW-1185">Reference proteome</keyword>
<dbReference type="SUPFAM" id="SSF51735">
    <property type="entry name" value="NAD(P)-binding Rossmann-fold domains"/>
    <property type="match status" value="1"/>
</dbReference>
<dbReference type="Gene3D" id="3.40.50.720">
    <property type="entry name" value="NAD(P)-binding Rossmann-like Domain"/>
    <property type="match status" value="1"/>
</dbReference>
<comment type="pathway">
    <text evidence="1">Bacterial outer membrane biogenesis; LPS O-antigen biosynthesis.</text>
</comment>
<evidence type="ECO:0000256" key="1">
    <source>
        <dbReference type="ARBA" id="ARBA00005125"/>
    </source>
</evidence>
<dbReference type="GO" id="GO:0008446">
    <property type="term" value="F:GDP-mannose 4,6-dehydratase activity"/>
    <property type="evidence" value="ECO:0007669"/>
    <property type="project" value="UniProtKB-EC"/>
</dbReference>